<feature type="coiled-coil region" evidence="3">
    <location>
        <begin position="128"/>
        <end position="159"/>
    </location>
</feature>
<dbReference type="NCBIfam" id="TIGR00254">
    <property type="entry name" value="GGDEF"/>
    <property type="match status" value="1"/>
</dbReference>
<sequence length="336" mass="37037">MTSESMKPKILIVDDTPANLVAMRRLLAHSGAQLFEATSGNQALALCLDHEFALILLDVNMPDMDGFEVASLLGDTEHLSGTPIIFVTAAYADDLNRLKGYHSGAVDYIAKPINDVILQSKVRVFLELHSARMKLREAMAELADRNEELQREITERKLIETMVRHQASHDPLTGLPNRILFRDRLQGAIQRANRHHISFALACIDIDGFKGVNDRHGHAAGDALLQEIASRLPTHLRSNDTVARLGGDEFALVLEEIDDPQMALQLCEKLCAALGEPYSLRVNGERVEVRVGASIGIAPYTPSGQADAEEQLMQAADNAMYEAKRNGKNRCVLART</sequence>
<feature type="domain" description="GGDEF" evidence="5">
    <location>
        <begin position="197"/>
        <end position="336"/>
    </location>
</feature>
<dbReference type="GO" id="GO:0000160">
    <property type="term" value="P:phosphorelay signal transduction system"/>
    <property type="evidence" value="ECO:0007669"/>
    <property type="project" value="InterPro"/>
</dbReference>
<dbReference type="SMART" id="SM00448">
    <property type="entry name" value="REC"/>
    <property type="match status" value="1"/>
</dbReference>
<comment type="cofactor">
    <cofactor evidence="1">
        <name>Mg(2+)</name>
        <dbReference type="ChEBI" id="CHEBI:18420"/>
    </cofactor>
</comment>
<dbReference type="InterPro" id="IPR011006">
    <property type="entry name" value="CheY-like_superfamily"/>
</dbReference>
<protein>
    <submittedName>
        <fullName evidence="6">Diguanylate cyclase</fullName>
        <ecNumber evidence="6">2.7.7.65</ecNumber>
    </submittedName>
</protein>
<dbReference type="Pfam" id="PF00072">
    <property type="entry name" value="Response_reg"/>
    <property type="match status" value="1"/>
</dbReference>
<dbReference type="EC" id="2.7.7.65" evidence="6"/>
<evidence type="ECO:0000259" key="5">
    <source>
        <dbReference type="PROSITE" id="PS50887"/>
    </source>
</evidence>
<gene>
    <name evidence="6" type="ORF">ABNK63_13915</name>
</gene>
<accession>A0AAU7QJ96</accession>
<dbReference type="InterPro" id="IPR043128">
    <property type="entry name" value="Rev_trsase/Diguanyl_cyclase"/>
</dbReference>
<dbReference type="Pfam" id="PF00990">
    <property type="entry name" value="GGDEF"/>
    <property type="match status" value="1"/>
</dbReference>
<dbReference type="CDD" id="cd01949">
    <property type="entry name" value="GGDEF"/>
    <property type="match status" value="1"/>
</dbReference>
<name>A0AAU7QJ96_9GAMM</name>
<dbReference type="Gene3D" id="3.30.70.270">
    <property type="match status" value="1"/>
</dbReference>
<dbReference type="RefSeq" id="WP_350015968.1">
    <property type="nucleotide sequence ID" value="NZ_CP157948.1"/>
</dbReference>
<dbReference type="InterPro" id="IPR029787">
    <property type="entry name" value="Nucleotide_cyclase"/>
</dbReference>
<evidence type="ECO:0000256" key="2">
    <source>
        <dbReference type="PROSITE-ProRule" id="PRU00169"/>
    </source>
</evidence>
<evidence type="ECO:0000256" key="3">
    <source>
        <dbReference type="SAM" id="Coils"/>
    </source>
</evidence>
<evidence type="ECO:0000256" key="1">
    <source>
        <dbReference type="ARBA" id="ARBA00001946"/>
    </source>
</evidence>
<dbReference type="FunFam" id="3.30.70.270:FF:000001">
    <property type="entry name" value="Diguanylate cyclase domain protein"/>
    <property type="match status" value="1"/>
</dbReference>
<dbReference type="SUPFAM" id="SSF52172">
    <property type="entry name" value="CheY-like"/>
    <property type="match status" value="1"/>
</dbReference>
<dbReference type="GO" id="GO:0052621">
    <property type="term" value="F:diguanylate cyclase activity"/>
    <property type="evidence" value="ECO:0007669"/>
    <property type="project" value="UniProtKB-EC"/>
</dbReference>
<proteinExistence type="predicted"/>
<keyword evidence="3" id="KW-0175">Coiled coil</keyword>
<dbReference type="InterPro" id="IPR001789">
    <property type="entry name" value="Sig_transdc_resp-reg_receiver"/>
</dbReference>
<evidence type="ECO:0000259" key="4">
    <source>
        <dbReference type="PROSITE" id="PS50110"/>
    </source>
</evidence>
<keyword evidence="6" id="KW-0808">Transferase</keyword>
<dbReference type="PROSITE" id="PS50110">
    <property type="entry name" value="RESPONSE_REGULATORY"/>
    <property type="match status" value="1"/>
</dbReference>
<keyword evidence="2" id="KW-0597">Phosphoprotein</keyword>
<dbReference type="SMART" id="SM00267">
    <property type="entry name" value="GGDEF"/>
    <property type="match status" value="1"/>
</dbReference>
<dbReference type="PANTHER" id="PTHR46663:SF3">
    <property type="entry name" value="SLL0267 PROTEIN"/>
    <property type="match status" value="1"/>
</dbReference>
<keyword evidence="6" id="KW-0548">Nucleotidyltransferase</keyword>
<feature type="modified residue" description="4-aspartylphosphate" evidence="2">
    <location>
        <position position="58"/>
    </location>
</feature>
<feature type="domain" description="Response regulatory" evidence="4">
    <location>
        <begin position="9"/>
        <end position="126"/>
    </location>
</feature>
<dbReference type="SUPFAM" id="SSF55073">
    <property type="entry name" value="Nucleotide cyclase"/>
    <property type="match status" value="1"/>
</dbReference>
<evidence type="ECO:0000313" key="6">
    <source>
        <dbReference type="EMBL" id="XBS89479.1"/>
    </source>
</evidence>
<dbReference type="InterPro" id="IPR052163">
    <property type="entry name" value="DGC-Regulatory_Protein"/>
</dbReference>
<organism evidence="6">
    <name type="scientific">Rhodanobacter sp. IGA1.0</name>
    <dbReference type="NCBI Taxonomy" id="3158582"/>
    <lineage>
        <taxon>Bacteria</taxon>
        <taxon>Pseudomonadati</taxon>
        <taxon>Pseudomonadota</taxon>
        <taxon>Gammaproteobacteria</taxon>
        <taxon>Lysobacterales</taxon>
        <taxon>Rhodanobacteraceae</taxon>
        <taxon>Rhodanobacter</taxon>
    </lineage>
</organism>
<dbReference type="EMBL" id="CP157948">
    <property type="protein sequence ID" value="XBS89479.1"/>
    <property type="molecule type" value="Genomic_DNA"/>
</dbReference>
<dbReference type="PANTHER" id="PTHR46663">
    <property type="entry name" value="DIGUANYLATE CYCLASE DGCT-RELATED"/>
    <property type="match status" value="1"/>
</dbReference>
<dbReference type="AlphaFoldDB" id="A0AAU7QJ96"/>
<dbReference type="Gene3D" id="3.40.50.2300">
    <property type="match status" value="1"/>
</dbReference>
<reference evidence="6" key="1">
    <citation type="submission" date="2024-06" db="EMBL/GenBank/DDBJ databases">
        <authorList>
            <person name="Sun Y."/>
        </authorList>
    </citation>
    <scope>NUCLEOTIDE SEQUENCE</scope>
    <source>
        <strain evidence="6">IGA1.0</strain>
    </source>
</reference>
<dbReference type="InterPro" id="IPR000160">
    <property type="entry name" value="GGDEF_dom"/>
</dbReference>
<dbReference type="PROSITE" id="PS50887">
    <property type="entry name" value="GGDEF"/>
    <property type="match status" value="1"/>
</dbReference>